<keyword evidence="10" id="KW-1185">Reference proteome</keyword>
<organism evidence="9 10">
    <name type="scientific">Catenovulum maritimum</name>
    <dbReference type="NCBI Taxonomy" id="1513271"/>
    <lineage>
        <taxon>Bacteria</taxon>
        <taxon>Pseudomonadati</taxon>
        <taxon>Pseudomonadota</taxon>
        <taxon>Gammaproteobacteria</taxon>
        <taxon>Alteromonadales</taxon>
        <taxon>Alteromonadaceae</taxon>
        <taxon>Catenovulum</taxon>
    </lineage>
</organism>
<dbReference type="InterPro" id="IPR011008">
    <property type="entry name" value="Dimeric_a/b-barrel"/>
</dbReference>
<protein>
    <submittedName>
        <fullName evidence="9">Peroxidase</fullName>
    </submittedName>
</protein>
<evidence type="ECO:0000259" key="8">
    <source>
        <dbReference type="Pfam" id="PF20628"/>
    </source>
</evidence>
<name>A0A0J8JKM0_9ALTE</name>
<feature type="domain" description="Dyp-type peroxidase N-terminal" evidence="7">
    <location>
        <begin position="7"/>
        <end position="134"/>
    </location>
</feature>
<proteinExistence type="inferred from homology"/>
<dbReference type="GO" id="GO:0005829">
    <property type="term" value="C:cytosol"/>
    <property type="evidence" value="ECO:0007669"/>
    <property type="project" value="TreeGrafter"/>
</dbReference>
<evidence type="ECO:0000256" key="3">
    <source>
        <dbReference type="ARBA" id="ARBA00022723"/>
    </source>
</evidence>
<dbReference type="STRING" id="1513271.XM47_11010"/>
<sequence length="305" mass="34666">MSRYQRGILAEANLHSLYLLFNAVDGVEEDIRHHLAGFHKMITRYDNEYSESELSAFVAVGANYWDQLYPDARPKLLVDFPEIPDAIHHAPNTPYDLFVHIRSDRADVNHLVGSQICDLFGDSVRLAEQVKGFRFLDGRDLTGFVDGTENPHGGRRRDVAIVKDDDEKFIGGSYIHIQRYRHKLDLWKELPVVEQEDIIGRTKADDVEYPSKDKADFAHTKRTSLKDEAGNSIEILRQSMPYGTMKIQGLFFVSCCHTPTAFNLMLESMLVGENGHYDHLLNYTEAETGAAFFAPSIDFLTSYSS</sequence>
<feature type="domain" description="Dyp-type peroxidase C-terminal" evidence="8">
    <location>
        <begin position="138"/>
        <end position="298"/>
    </location>
</feature>
<dbReference type="Proteomes" id="UP000037600">
    <property type="component" value="Unassembled WGS sequence"/>
</dbReference>
<keyword evidence="3" id="KW-0479">Metal-binding</keyword>
<dbReference type="PATRIC" id="fig|1513271.3.peg.2244"/>
<comment type="similarity">
    <text evidence="6">Belongs to the DyP-type peroxidase family.</text>
</comment>
<keyword evidence="5" id="KW-0408">Iron</keyword>
<evidence type="ECO:0000256" key="1">
    <source>
        <dbReference type="ARBA" id="ARBA00001970"/>
    </source>
</evidence>
<dbReference type="NCBIfam" id="TIGR01413">
    <property type="entry name" value="Dyp_perox_fam"/>
    <property type="match status" value="1"/>
</dbReference>
<dbReference type="EMBL" id="LAZL01000016">
    <property type="protein sequence ID" value="KMT65006.1"/>
    <property type="molecule type" value="Genomic_DNA"/>
</dbReference>
<comment type="cofactor">
    <cofactor evidence="1">
        <name>heme b</name>
        <dbReference type="ChEBI" id="CHEBI:60344"/>
    </cofactor>
</comment>
<reference evidence="9 10" key="1">
    <citation type="submission" date="2015-04" db="EMBL/GenBank/DDBJ databases">
        <title>Draft Genome Sequence of the Novel Agar-Digesting Marine Bacterium Q1.</title>
        <authorList>
            <person name="Li Y."/>
            <person name="Li D."/>
            <person name="Chen G."/>
            <person name="Du Z."/>
        </authorList>
    </citation>
    <scope>NUCLEOTIDE SEQUENCE [LARGE SCALE GENOMIC DNA]</scope>
    <source>
        <strain evidence="9 10">Q1</strain>
    </source>
</reference>
<gene>
    <name evidence="9" type="ORF">XM47_11010</name>
</gene>
<evidence type="ECO:0000259" key="7">
    <source>
        <dbReference type="Pfam" id="PF04261"/>
    </source>
</evidence>
<dbReference type="PANTHER" id="PTHR30521:SF0">
    <property type="entry name" value="DYP-TYPE PEROXIDASE FAMILY PROTEIN"/>
    <property type="match status" value="1"/>
</dbReference>
<dbReference type="GO" id="GO:0020037">
    <property type="term" value="F:heme binding"/>
    <property type="evidence" value="ECO:0007669"/>
    <property type="project" value="InterPro"/>
</dbReference>
<evidence type="ECO:0000256" key="5">
    <source>
        <dbReference type="ARBA" id="ARBA00023004"/>
    </source>
</evidence>
<dbReference type="SUPFAM" id="SSF54909">
    <property type="entry name" value="Dimeric alpha+beta barrel"/>
    <property type="match status" value="1"/>
</dbReference>
<comment type="caution">
    <text evidence="9">The sequence shown here is derived from an EMBL/GenBank/DDBJ whole genome shotgun (WGS) entry which is preliminary data.</text>
</comment>
<dbReference type="AlphaFoldDB" id="A0A0J8JKM0"/>
<evidence type="ECO:0000256" key="6">
    <source>
        <dbReference type="ARBA" id="ARBA00025737"/>
    </source>
</evidence>
<evidence type="ECO:0000256" key="2">
    <source>
        <dbReference type="ARBA" id="ARBA00022559"/>
    </source>
</evidence>
<dbReference type="Pfam" id="PF04261">
    <property type="entry name" value="Dyp_perox_N"/>
    <property type="match status" value="1"/>
</dbReference>
<dbReference type="InterPro" id="IPR048328">
    <property type="entry name" value="Dyp_perox_C"/>
</dbReference>
<dbReference type="RefSeq" id="WP_048692476.1">
    <property type="nucleotide sequence ID" value="NZ_KQ130491.1"/>
</dbReference>
<dbReference type="InterPro" id="IPR006314">
    <property type="entry name" value="Dyp_peroxidase"/>
</dbReference>
<evidence type="ECO:0000313" key="9">
    <source>
        <dbReference type="EMBL" id="KMT65006.1"/>
    </source>
</evidence>
<dbReference type="Pfam" id="PF20628">
    <property type="entry name" value="Dyp_perox_C"/>
    <property type="match status" value="1"/>
</dbReference>
<evidence type="ECO:0000313" key="10">
    <source>
        <dbReference type="Proteomes" id="UP000037600"/>
    </source>
</evidence>
<keyword evidence="4" id="KW-0560">Oxidoreductase</keyword>
<dbReference type="OrthoDB" id="3251355at2"/>
<dbReference type="PROSITE" id="PS51404">
    <property type="entry name" value="DYP_PEROXIDASE"/>
    <property type="match status" value="1"/>
</dbReference>
<dbReference type="PANTHER" id="PTHR30521">
    <property type="entry name" value="DEFERROCHELATASE/PEROXIDASE"/>
    <property type="match status" value="1"/>
</dbReference>
<evidence type="ECO:0000256" key="4">
    <source>
        <dbReference type="ARBA" id="ARBA00023002"/>
    </source>
</evidence>
<accession>A0A0J8JKM0</accession>
<dbReference type="GO" id="GO:0046872">
    <property type="term" value="F:metal ion binding"/>
    <property type="evidence" value="ECO:0007669"/>
    <property type="project" value="UniProtKB-KW"/>
</dbReference>
<dbReference type="InterPro" id="IPR048327">
    <property type="entry name" value="Dyp_perox_N"/>
</dbReference>
<keyword evidence="2 9" id="KW-0575">Peroxidase</keyword>
<dbReference type="GO" id="GO:0004601">
    <property type="term" value="F:peroxidase activity"/>
    <property type="evidence" value="ECO:0007669"/>
    <property type="project" value="UniProtKB-KW"/>
</dbReference>